<dbReference type="Proteomes" id="UP000279275">
    <property type="component" value="Unassembled WGS sequence"/>
</dbReference>
<gene>
    <name evidence="1" type="ORF">EBN03_21390</name>
</gene>
<evidence type="ECO:0000313" key="2">
    <source>
        <dbReference type="Proteomes" id="UP000279275"/>
    </source>
</evidence>
<dbReference type="AlphaFoldDB" id="A0A3M2KZI0"/>
<accession>A0A3M2KZI0</accession>
<keyword evidence="2" id="KW-1185">Reference proteome</keyword>
<dbReference type="EMBL" id="RFFH01000009">
    <property type="protein sequence ID" value="RMI30701.1"/>
    <property type="molecule type" value="Genomic_DNA"/>
</dbReference>
<comment type="caution">
    <text evidence="1">The sequence shown here is derived from an EMBL/GenBank/DDBJ whole genome shotgun (WGS) entry which is preliminary data.</text>
</comment>
<reference evidence="1 2" key="1">
    <citation type="submission" date="2018-10" db="EMBL/GenBank/DDBJ databases">
        <title>Isolation from cow dung.</title>
        <authorList>
            <person name="Ling L."/>
        </authorList>
    </citation>
    <scope>NUCLEOTIDE SEQUENCE [LARGE SCALE GENOMIC DNA]</scope>
    <source>
        <strain evidence="1 2">NEAU-LL90</strain>
    </source>
</reference>
<organism evidence="1 2">
    <name type="scientific">Nocardia stercoris</name>
    <dbReference type="NCBI Taxonomy" id="2483361"/>
    <lineage>
        <taxon>Bacteria</taxon>
        <taxon>Bacillati</taxon>
        <taxon>Actinomycetota</taxon>
        <taxon>Actinomycetes</taxon>
        <taxon>Mycobacteriales</taxon>
        <taxon>Nocardiaceae</taxon>
        <taxon>Nocardia</taxon>
    </lineage>
</organism>
<dbReference type="InterPro" id="IPR032584">
    <property type="entry name" value="DUF4913"/>
</dbReference>
<dbReference type="Pfam" id="PF16259">
    <property type="entry name" value="DUF4913"/>
    <property type="match status" value="1"/>
</dbReference>
<proteinExistence type="predicted"/>
<evidence type="ECO:0000313" key="1">
    <source>
        <dbReference type="EMBL" id="RMI30701.1"/>
    </source>
</evidence>
<name>A0A3M2KZI0_9NOCA</name>
<sequence length="148" mass="16947">MLSPLPVVEPPEGLFAVDDIEPYGSVAEFVEEYICKVYRRQVTDSVDVVWCPEWWRHAEAGARMLGLWESWYFKRNQGAVGISEWFIDHADPQMRILFSPKGPFRFCSVRNGHSNYLTEHPLPMLRPPAEFMSDPGDAELEGAQGFGR</sequence>
<protein>
    <submittedName>
        <fullName evidence="1">DUF4913 domain-containing protein</fullName>
    </submittedName>
</protein>
<dbReference type="OrthoDB" id="4570343at2"/>